<dbReference type="InterPro" id="IPR044068">
    <property type="entry name" value="CB"/>
</dbReference>
<dbReference type="Pfam" id="PF00589">
    <property type="entry name" value="Phage_integrase"/>
    <property type="match status" value="1"/>
</dbReference>
<dbReference type="OrthoDB" id="2285763at2"/>
<keyword evidence="2" id="KW-0238">DNA-binding</keyword>
<dbReference type="InterPro" id="IPR002104">
    <property type="entry name" value="Integrase_catalytic"/>
</dbReference>
<dbReference type="GO" id="GO:0006310">
    <property type="term" value="P:DNA recombination"/>
    <property type="evidence" value="ECO:0007669"/>
    <property type="project" value="UniProtKB-KW"/>
</dbReference>
<dbReference type="RefSeq" id="WP_114290522.1">
    <property type="nucleotide sequence ID" value="NZ_NGJX01000019.1"/>
</dbReference>
<keyword evidence="5" id="KW-1185">Reference proteome</keyword>
<dbReference type="PANTHER" id="PTHR30349:SF81">
    <property type="entry name" value="TYROSINE RECOMBINASE XERC"/>
    <property type="match status" value="1"/>
</dbReference>
<dbReference type="PROSITE" id="PS51898">
    <property type="entry name" value="TYR_RECOMBINASE"/>
    <property type="match status" value="1"/>
</dbReference>
<keyword evidence="3" id="KW-0233">DNA recombination</keyword>
<evidence type="ECO:0000313" key="5">
    <source>
        <dbReference type="Proteomes" id="UP000288197"/>
    </source>
</evidence>
<dbReference type="InterPro" id="IPR011010">
    <property type="entry name" value="DNA_brk_join_enz"/>
</dbReference>
<comment type="caution">
    <text evidence="4">The sequence shown here is derived from an EMBL/GenBank/DDBJ whole genome shotgun (WGS) entry which is preliminary data.</text>
</comment>
<dbReference type="Pfam" id="PF02899">
    <property type="entry name" value="Phage_int_SAM_1"/>
    <property type="match status" value="1"/>
</dbReference>
<accession>A0A369ASF9</accession>
<dbReference type="GO" id="GO:0015074">
    <property type="term" value="P:DNA integration"/>
    <property type="evidence" value="ECO:0007669"/>
    <property type="project" value="UniProtKB-KW"/>
</dbReference>
<gene>
    <name evidence="4" type="ORF">CBF32_12665</name>
</gene>
<name>A0A369ASF9_9ENTE</name>
<sequence length="278" mass="32382">MIQSFLTHLYQEGKAKSTLDEYRRRLEKYKTYLNTFGLDIYQVKMKELILIREAMLVDGLSIRRINQIFSTVRVYYDYLILHEQLEFNPVVLALHMTPKVNRIEQLSKENMENFRSYVDSCQINVRCAFLLMMATGARVGEIAALTKSDFFYRDKQLYISITDAKWGSDREIPVVDPDIVTIIEAFLEDIDITSLPVFRISKRTLQRHMTNFSQTTGIPCHCHLLRHTFAAKLLEEGVPLEAIKVFLGHKNINMTAYYTQSARVDLTQVQGPIWQIKT</sequence>
<dbReference type="AlphaFoldDB" id="A0A369ASF9"/>
<organism evidence="4 5">
    <name type="scientific">Vagococcus fluvialis</name>
    <dbReference type="NCBI Taxonomy" id="2738"/>
    <lineage>
        <taxon>Bacteria</taxon>
        <taxon>Bacillati</taxon>
        <taxon>Bacillota</taxon>
        <taxon>Bacilli</taxon>
        <taxon>Lactobacillales</taxon>
        <taxon>Enterococcaceae</taxon>
        <taxon>Vagococcus</taxon>
    </lineage>
</organism>
<dbReference type="InterPro" id="IPR004107">
    <property type="entry name" value="Integrase_SAM-like_N"/>
</dbReference>
<dbReference type="GeneID" id="63147516"/>
<dbReference type="InterPro" id="IPR013762">
    <property type="entry name" value="Integrase-like_cat_sf"/>
</dbReference>
<proteinExistence type="predicted"/>
<dbReference type="PROSITE" id="PS51900">
    <property type="entry name" value="CB"/>
    <property type="match status" value="1"/>
</dbReference>
<evidence type="ECO:0000256" key="3">
    <source>
        <dbReference type="ARBA" id="ARBA00023172"/>
    </source>
</evidence>
<dbReference type="EMBL" id="NGJX01000019">
    <property type="protein sequence ID" value="RST98648.1"/>
    <property type="molecule type" value="Genomic_DNA"/>
</dbReference>
<dbReference type="GO" id="GO:0003677">
    <property type="term" value="F:DNA binding"/>
    <property type="evidence" value="ECO:0007669"/>
    <property type="project" value="UniProtKB-UniRule"/>
</dbReference>
<evidence type="ECO:0000256" key="1">
    <source>
        <dbReference type="ARBA" id="ARBA00022908"/>
    </source>
</evidence>
<dbReference type="Proteomes" id="UP000288197">
    <property type="component" value="Unassembled WGS sequence"/>
</dbReference>
<reference evidence="4 5" key="1">
    <citation type="submission" date="2017-05" db="EMBL/GenBank/DDBJ databases">
        <title>Vagococcus spp. assemblies.</title>
        <authorList>
            <person name="Gulvik C.A."/>
        </authorList>
    </citation>
    <scope>NUCLEOTIDE SEQUENCE [LARGE SCALE GENOMIC DNA]</scope>
    <source>
        <strain evidence="4 5">NCFB 2497</strain>
    </source>
</reference>
<dbReference type="Gene3D" id="1.10.150.130">
    <property type="match status" value="1"/>
</dbReference>
<dbReference type="InterPro" id="IPR050090">
    <property type="entry name" value="Tyrosine_recombinase_XerCD"/>
</dbReference>
<dbReference type="PANTHER" id="PTHR30349">
    <property type="entry name" value="PHAGE INTEGRASE-RELATED"/>
    <property type="match status" value="1"/>
</dbReference>
<evidence type="ECO:0000313" key="4">
    <source>
        <dbReference type="EMBL" id="RST98648.1"/>
    </source>
</evidence>
<evidence type="ECO:0000256" key="2">
    <source>
        <dbReference type="ARBA" id="ARBA00023125"/>
    </source>
</evidence>
<dbReference type="Gene3D" id="1.10.443.10">
    <property type="entry name" value="Intergrase catalytic core"/>
    <property type="match status" value="1"/>
</dbReference>
<dbReference type="CDD" id="cd00397">
    <property type="entry name" value="DNA_BRE_C"/>
    <property type="match status" value="1"/>
</dbReference>
<protein>
    <submittedName>
        <fullName evidence="4">Uncharacterized protein</fullName>
    </submittedName>
</protein>
<dbReference type="SUPFAM" id="SSF56349">
    <property type="entry name" value="DNA breaking-rejoining enzymes"/>
    <property type="match status" value="1"/>
</dbReference>
<dbReference type="InterPro" id="IPR010998">
    <property type="entry name" value="Integrase_recombinase_N"/>
</dbReference>
<keyword evidence="1" id="KW-0229">DNA integration</keyword>